<keyword evidence="1" id="KW-0233">DNA recombination</keyword>
<reference evidence="3 4" key="1">
    <citation type="submission" date="2006-10" db="EMBL/GenBank/DDBJ databases">
        <title>Complete sequence of chromosome of Pelobacter propionicus DSM 2379.</title>
        <authorList>
            <consortium name="US DOE Joint Genome Institute"/>
            <person name="Copeland A."/>
            <person name="Lucas S."/>
            <person name="Lapidus A."/>
            <person name="Barry K."/>
            <person name="Detter J.C."/>
            <person name="Glavina del Rio T."/>
            <person name="Hammon N."/>
            <person name="Israni S."/>
            <person name="Dalin E."/>
            <person name="Tice H."/>
            <person name="Pitluck S."/>
            <person name="Saunders E."/>
            <person name="Brettin T."/>
            <person name="Bruce D."/>
            <person name="Han C."/>
            <person name="Tapia R."/>
            <person name="Schmutz J."/>
            <person name="Larimer F."/>
            <person name="Land M."/>
            <person name="Hauser L."/>
            <person name="Kyrpides N."/>
            <person name="Kim E."/>
            <person name="Lovley D."/>
            <person name="Richardson P."/>
        </authorList>
    </citation>
    <scope>NUCLEOTIDE SEQUENCE [LARGE SCALE GENOMIC DNA]</scope>
    <source>
        <strain evidence="4">DSM 2379 / NBRC 103807 / OttBd1</strain>
    </source>
</reference>
<dbReference type="STRING" id="338966.Ppro_0456"/>
<dbReference type="Gene3D" id="1.10.443.10">
    <property type="entry name" value="Intergrase catalytic core"/>
    <property type="match status" value="1"/>
</dbReference>
<dbReference type="AlphaFoldDB" id="A1AL68"/>
<evidence type="ECO:0008006" key="5">
    <source>
        <dbReference type="Google" id="ProtNLM"/>
    </source>
</evidence>
<dbReference type="KEGG" id="ppd:Ppro_0456"/>
<gene>
    <name evidence="3" type="ordered locus">Ppro_0456</name>
</gene>
<dbReference type="GO" id="GO:0006310">
    <property type="term" value="P:DNA recombination"/>
    <property type="evidence" value="ECO:0007669"/>
    <property type="project" value="UniProtKB-KW"/>
</dbReference>
<dbReference type="InterPro" id="IPR013762">
    <property type="entry name" value="Integrase-like_cat_sf"/>
</dbReference>
<dbReference type="Proteomes" id="UP000006732">
    <property type="component" value="Chromosome"/>
</dbReference>
<sequence>MRASSLPHETQTRCYIVRNIFLISFVMLAAVFNYARVKYPVSVPSNPLAVLRFGKHMRRIEAREDRLEGDDFRAFYVGIQAFNEILLDCYLVCLYQGMRSEETAGLRWEHVDLEKRVIFIPDTNEADQKN</sequence>
<proteinExistence type="predicted"/>
<organism evidence="3 4">
    <name type="scientific">Pelobacter propionicus (strain DSM 2379 / NBRC 103807 / OttBd1)</name>
    <dbReference type="NCBI Taxonomy" id="338966"/>
    <lineage>
        <taxon>Bacteria</taxon>
        <taxon>Pseudomonadati</taxon>
        <taxon>Thermodesulfobacteriota</taxon>
        <taxon>Desulfuromonadia</taxon>
        <taxon>Desulfuromonadales</taxon>
        <taxon>Desulfuromonadaceae</taxon>
        <taxon>Pelobacter</taxon>
    </lineage>
</organism>
<evidence type="ECO:0000256" key="1">
    <source>
        <dbReference type="ARBA" id="ARBA00023172"/>
    </source>
</evidence>
<keyword evidence="2" id="KW-0472">Membrane</keyword>
<keyword evidence="2" id="KW-1133">Transmembrane helix</keyword>
<dbReference type="EMBL" id="CP000482">
    <property type="protein sequence ID" value="ABK98088.1"/>
    <property type="molecule type" value="Genomic_DNA"/>
</dbReference>
<evidence type="ECO:0000313" key="4">
    <source>
        <dbReference type="Proteomes" id="UP000006732"/>
    </source>
</evidence>
<keyword evidence="4" id="KW-1185">Reference proteome</keyword>
<dbReference type="InterPro" id="IPR011010">
    <property type="entry name" value="DNA_brk_join_enz"/>
</dbReference>
<dbReference type="eggNOG" id="COG0582">
    <property type="taxonomic scope" value="Bacteria"/>
</dbReference>
<dbReference type="GO" id="GO:0003677">
    <property type="term" value="F:DNA binding"/>
    <property type="evidence" value="ECO:0007669"/>
    <property type="project" value="InterPro"/>
</dbReference>
<evidence type="ECO:0000313" key="3">
    <source>
        <dbReference type="EMBL" id="ABK98088.1"/>
    </source>
</evidence>
<dbReference type="GO" id="GO:0015074">
    <property type="term" value="P:DNA integration"/>
    <property type="evidence" value="ECO:0007669"/>
    <property type="project" value="InterPro"/>
</dbReference>
<keyword evidence="2" id="KW-0812">Transmembrane</keyword>
<accession>A1AL68</accession>
<dbReference type="HOGENOM" id="CLU_1936054_0_0_7"/>
<evidence type="ECO:0000256" key="2">
    <source>
        <dbReference type="SAM" id="Phobius"/>
    </source>
</evidence>
<feature type="transmembrane region" description="Helical" evidence="2">
    <location>
        <begin position="15"/>
        <end position="35"/>
    </location>
</feature>
<protein>
    <recommendedName>
        <fullName evidence="5">Tyr recombinase domain-containing protein</fullName>
    </recommendedName>
</protein>
<name>A1AL68_PELPD</name>
<dbReference type="SUPFAM" id="SSF56349">
    <property type="entry name" value="DNA breaking-rejoining enzymes"/>
    <property type="match status" value="1"/>
</dbReference>